<reference evidence="6 8" key="1">
    <citation type="submission" date="2015-01" db="EMBL/GenBank/DDBJ databases">
        <title>Genome sequences of high lactate-tolerant strain Salinicoccus roseus W12 with industrial interest.</title>
        <authorList>
            <person name="Wang H."/>
            <person name="Yu B."/>
        </authorList>
    </citation>
    <scope>NUCLEOTIDE SEQUENCE [LARGE SCALE GENOMIC DNA]</scope>
    <source>
        <strain evidence="6 8">W12</strain>
    </source>
</reference>
<reference evidence="7" key="3">
    <citation type="submission" date="2020-04" db="EMBL/GenBank/DDBJ databases">
        <authorList>
            <person name="Tanveer F."/>
            <person name="Xie Y."/>
            <person name="Shinwari Z.K."/>
        </authorList>
    </citation>
    <scope>NUCLEOTIDE SEQUENCE</scope>
    <source>
        <strain evidence="7">MOSEL-ME25</strain>
    </source>
</reference>
<feature type="transmembrane region" description="Helical" evidence="5">
    <location>
        <begin position="219"/>
        <end position="242"/>
    </location>
</feature>
<evidence type="ECO:0000256" key="1">
    <source>
        <dbReference type="ARBA" id="ARBA00004141"/>
    </source>
</evidence>
<accession>A0A0C2HG07</accession>
<dbReference type="OrthoDB" id="2386058at2"/>
<comment type="subcellular location">
    <subcellularLocation>
        <location evidence="1">Membrane</location>
        <topology evidence="1">Multi-pass membrane protein</topology>
    </subcellularLocation>
</comment>
<sequence length="474" mass="52756">MPIKNKRFTPSFSILLFMSVIIFIFIAPSTLLQGFAPEQQRTVGLLVLAIYLWTASPLPTGAASIFLLAMMIGLNLVDSVEGAMIGFVSSALYFIMVLTILSRVLSKVGVDRVIASQLMRLNKRGPKAIIVALPIMMGLLPVLMPSAFARLKMLLPFVDRLNDSFGFSERSIFKKYAMYVIGVMNQNGTMIVYTGGGFPILAAQLLSDYQIADLSWTEWILVIAPPLWTVLIVVNIFAWHYLKYAHGHHEWNQKGSGAAEEEVRLENRSEKNRFWFVLVTFVIMILIWAFTDSRQLPILLPPMLLLVVYSLPGIALLDNSDIKAFDWENFLLLGTSFSIGILLEENGTASEIASRMLGFLPEGVGMLMNIIFVAVVIFLFRMIFVVPSSAIIVIFPVVISYANITGIPGLSLGFLVLMIVGGTNIFPIHSPTSYFAFQTHVLSKKDHYVIATFSTLMFIMVAVIAAATYWALWQ</sequence>
<feature type="transmembrane region" description="Helical" evidence="5">
    <location>
        <begin position="127"/>
        <end position="148"/>
    </location>
</feature>
<evidence type="ECO:0000256" key="3">
    <source>
        <dbReference type="ARBA" id="ARBA00022989"/>
    </source>
</evidence>
<feature type="transmembrane region" description="Helical" evidence="5">
    <location>
        <begin position="385"/>
        <end position="404"/>
    </location>
</feature>
<evidence type="ECO:0000256" key="2">
    <source>
        <dbReference type="ARBA" id="ARBA00022692"/>
    </source>
</evidence>
<dbReference type="RefSeq" id="WP_040106032.1">
    <property type="nucleotide sequence ID" value="NZ_JABEVU030000001.1"/>
</dbReference>
<keyword evidence="2 5" id="KW-0812">Transmembrane</keyword>
<organism evidence="6 8">
    <name type="scientific">Salinicoccus roseus</name>
    <dbReference type="NCBI Taxonomy" id="45670"/>
    <lineage>
        <taxon>Bacteria</taxon>
        <taxon>Bacillati</taxon>
        <taxon>Bacillota</taxon>
        <taxon>Bacilli</taxon>
        <taxon>Bacillales</taxon>
        <taxon>Staphylococcaceae</taxon>
        <taxon>Salinicoccus</taxon>
    </lineage>
</organism>
<dbReference type="GeneID" id="77845422"/>
<evidence type="ECO:0000313" key="6">
    <source>
        <dbReference type="EMBL" id="KIH70574.1"/>
    </source>
</evidence>
<dbReference type="EMBL" id="JABEVU030000001">
    <property type="protein sequence ID" value="MDB0580668.1"/>
    <property type="molecule type" value="Genomic_DNA"/>
</dbReference>
<dbReference type="InterPro" id="IPR001898">
    <property type="entry name" value="SLC13A/DASS"/>
</dbReference>
<comment type="caution">
    <text evidence="6">The sequence shown here is derived from an EMBL/GenBank/DDBJ whole genome shotgun (WGS) entry which is preliminary data.</text>
</comment>
<keyword evidence="3 5" id="KW-1133">Transmembrane helix</keyword>
<feature type="transmembrane region" description="Helical" evidence="5">
    <location>
        <begin position="44"/>
        <end position="72"/>
    </location>
</feature>
<feature type="transmembrane region" description="Helical" evidence="5">
    <location>
        <begin position="274"/>
        <end position="290"/>
    </location>
</feature>
<feature type="transmembrane region" description="Helical" evidence="5">
    <location>
        <begin position="410"/>
        <end position="428"/>
    </location>
</feature>
<dbReference type="PANTHER" id="PTHR10283">
    <property type="entry name" value="SOLUTE CARRIER FAMILY 13 MEMBER"/>
    <property type="match status" value="1"/>
</dbReference>
<gene>
    <name evidence="7" type="ORF">F7P68_0009005</name>
    <name evidence="6" type="ORF">SN16_07630</name>
</gene>
<keyword evidence="9" id="KW-1185">Reference proteome</keyword>
<protein>
    <submittedName>
        <fullName evidence="7">Anion permease</fullName>
    </submittedName>
</protein>
<dbReference type="AlphaFoldDB" id="A0A0C2HG07"/>
<dbReference type="Proteomes" id="UP000031546">
    <property type="component" value="Unassembled WGS sequence"/>
</dbReference>
<feature type="transmembrane region" description="Helical" evidence="5">
    <location>
        <begin position="12"/>
        <end position="32"/>
    </location>
</feature>
<evidence type="ECO:0000313" key="9">
    <source>
        <dbReference type="Proteomes" id="UP000527860"/>
    </source>
</evidence>
<feature type="transmembrane region" description="Helical" evidence="5">
    <location>
        <begin position="448"/>
        <end position="472"/>
    </location>
</feature>
<dbReference type="EMBL" id="JXII01000006">
    <property type="protein sequence ID" value="KIH70574.1"/>
    <property type="molecule type" value="Genomic_DNA"/>
</dbReference>
<evidence type="ECO:0000256" key="4">
    <source>
        <dbReference type="ARBA" id="ARBA00023136"/>
    </source>
</evidence>
<dbReference type="Pfam" id="PF00939">
    <property type="entry name" value="Na_sulph_symp"/>
    <property type="match status" value="1"/>
</dbReference>
<proteinExistence type="predicted"/>
<feature type="transmembrane region" description="Helical" evidence="5">
    <location>
        <begin position="363"/>
        <end position="380"/>
    </location>
</feature>
<evidence type="ECO:0000313" key="8">
    <source>
        <dbReference type="Proteomes" id="UP000031546"/>
    </source>
</evidence>
<dbReference type="STRING" id="45670.SN16_07630"/>
<evidence type="ECO:0000313" key="7">
    <source>
        <dbReference type="EMBL" id="MDB0580668.1"/>
    </source>
</evidence>
<dbReference type="GO" id="GO:0005886">
    <property type="term" value="C:plasma membrane"/>
    <property type="evidence" value="ECO:0007669"/>
    <property type="project" value="TreeGrafter"/>
</dbReference>
<keyword evidence="4 5" id="KW-0472">Membrane</keyword>
<name>A0A0C2HG07_9STAP</name>
<feature type="transmembrane region" description="Helical" evidence="5">
    <location>
        <begin position="324"/>
        <end position="343"/>
    </location>
</feature>
<evidence type="ECO:0000256" key="5">
    <source>
        <dbReference type="SAM" id="Phobius"/>
    </source>
</evidence>
<feature type="transmembrane region" description="Helical" evidence="5">
    <location>
        <begin position="296"/>
        <end position="317"/>
    </location>
</feature>
<dbReference type="Proteomes" id="UP000527860">
    <property type="component" value="Unassembled WGS sequence"/>
</dbReference>
<dbReference type="GO" id="GO:0022857">
    <property type="term" value="F:transmembrane transporter activity"/>
    <property type="evidence" value="ECO:0007669"/>
    <property type="project" value="InterPro"/>
</dbReference>
<reference evidence="9" key="2">
    <citation type="submission" date="2020-04" db="EMBL/GenBank/DDBJ databases">
        <title>Genome analysis and biological profiling of marine Cellulosimicrobium funkei MOSEL-ME6.</title>
        <authorList>
            <person name="Tanveer F."/>
            <person name="Xie Y."/>
            <person name="Shinwari Z.K."/>
        </authorList>
    </citation>
    <scope>NUCLEOTIDE SEQUENCE [LARGE SCALE GENOMIC DNA]</scope>
    <source>
        <strain evidence="9">MOSEL-ME25</strain>
    </source>
</reference>
<reference evidence="7 9" key="4">
    <citation type="submission" date="2022-12" db="EMBL/GenBank/DDBJ databases">
        <title>Genome analysis and biological profiling of marine Salinicoccus roseus MOSEL-ME25.</title>
        <authorList>
            <person name="Mirza F.T."/>
            <person name="Xie Y."/>
            <person name="Shinwari Z.K."/>
        </authorList>
    </citation>
    <scope>NUCLEOTIDE SEQUENCE [LARGE SCALE GENOMIC DNA]</scope>
    <source>
        <strain evidence="7 9">MOSEL-ME25</strain>
    </source>
</reference>
<feature type="transmembrane region" description="Helical" evidence="5">
    <location>
        <begin position="84"/>
        <end position="106"/>
    </location>
</feature>
<dbReference type="PANTHER" id="PTHR10283:SF125">
    <property type="entry name" value="MG(2+)_CITRATE COMPLEX SECONDARY TRANSPORTER"/>
    <property type="match status" value="1"/>
</dbReference>